<dbReference type="VEuPathDB" id="FungiDB:MPH_13228"/>
<dbReference type="Gene3D" id="3.40.50.720">
    <property type="entry name" value="NAD(P)-binding Rossmann-like Domain"/>
    <property type="match status" value="1"/>
</dbReference>
<evidence type="ECO:0000256" key="1">
    <source>
        <dbReference type="ARBA" id="ARBA00006484"/>
    </source>
</evidence>
<dbReference type="InterPro" id="IPR036291">
    <property type="entry name" value="NAD(P)-bd_dom_sf"/>
</dbReference>
<organism evidence="2 3">
    <name type="scientific">Macrophomina phaseolina (strain MS6)</name>
    <name type="common">Charcoal rot fungus</name>
    <dbReference type="NCBI Taxonomy" id="1126212"/>
    <lineage>
        <taxon>Eukaryota</taxon>
        <taxon>Fungi</taxon>
        <taxon>Dikarya</taxon>
        <taxon>Ascomycota</taxon>
        <taxon>Pezizomycotina</taxon>
        <taxon>Dothideomycetes</taxon>
        <taxon>Dothideomycetes incertae sedis</taxon>
        <taxon>Botryosphaeriales</taxon>
        <taxon>Botryosphaeriaceae</taxon>
        <taxon>Macrophomina</taxon>
    </lineage>
</organism>
<comment type="similarity">
    <text evidence="1">Belongs to the short-chain dehydrogenases/reductases (SDR) family.</text>
</comment>
<comment type="caution">
    <text evidence="2">The sequence shown here is derived from an EMBL/GenBank/DDBJ whole genome shotgun (WGS) entry which is preliminary data.</text>
</comment>
<proteinExistence type="inferred from homology"/>
<name>K2QIP8_MACPH</name>
<reference evidence="2 3" key="1">
    <citation type="journal article" date="2012" name="BMC Genomics">
        <title>Tools to kill: Genome of one of the most destructive plant pathogenic fungi Macrophomina phaseolina.</title>
        <authorList>
            <person name="Islam M.S."/>
            <person name="Haque M.S."/>
            <person name="Islam M.M."/>
            <person name="Emdad E.M."/>
            <person name="Halim A."/>
            <person name="Hossen Q.M.M."/>
            <person name="Hossain M.Z."/>
            <person name="Ahmed B."/>
            <person name="Rahim S."/>
            <person name="Rahman M.S."/>
            <person name="Alam M.M."/>
            <person name="Hou S."/>
            <person name="Wan X."/>
            <person name="Saito J.A."/>
            <person name="Alam M."/>
        </authorList>
    </citation>
    <scope>NUCLEOTIDE SEQUENCE [LARGE SCALE GENOMIC DNA]</scope>
    <source>
        <strain evidence="2 3">MS6</strain>
    </source>
</reference>
<dbReference type="PRINTS" id="PR00081">
    <property type="entry name" value="GDHRDH"/>
</dbReference>
<gene>
    <name evidence="2" type="ORF">MPH_13228</name>
</gene>
<dbReference type="SUPFAM" id="SSF51735">
    <property type="entry name" value="NAD(P)-binding Rossmann-fold domains"/>
    <property type="match status" value="1"/>
</dbReference>
<dbReference type="OrthoDB" id="417891at2759"/>
<dbReference type="Proteomes" id="UP000007129">
    <property type="component" value="Unassembled WGS sequence"/>
</dbReference>
<dbReference type="CDD" id="cd05233">
    <property type="entry name" value="SDR_c"/>
    <property type="match status" value="1"/>
</dbReference>
<dbReference type="InParanoid" id="K2QIP8"/>
<accession>K2QIP8</accession>
<dbReference type="GO" id="GO:0016616">
    <property type="term" value="F:oxidoreductase activity, acting on the CH-OH group of donors, NAD or NADP as acceptor"/>
    <property type="evidence" value="ECO:0007669"/>
    <property type="project" value="TreeGrafter"/>
</dbReference>
<dbReference type="Pfam" id="PF00106">
    <property type="entry name" value="adh_short"/>
    <property type="match status" value="1"/>
</dbReference>
<evidence type="ECO:0000313" key="3">
    <source>
        <dbReference type="Proteomes" id="UP000007129"/>
    </source>
</evidence>
<dbReference type="EMBL" id="AHHD01000570">
    <property type="protein sequence ID" value="EKG09706.1"/>
    <property type="molecule type" value="Genomic_DNA"/>
</dbReference>
<dbReference type="InterPro" id="IPR002347">
    <property type="entry name" value="SDR_fam"/>
</dbReference>
<dbReference type="STRING" id="1126212.K2QIP8"/>
<dbReference type="PANTHER" id="PTHR42760:SF124">
    <property type="entry name" value="SHORT-CHAIN DEHYDROGENASE_REDUCTASE"/>
    <property type="match status" value="1"/>
</dbReference>
<dbReference type="AlphaFoldDB" id="K2QIP8"/>
<dbReference type="PANTHER" id="PTHR42760">
    <property type="entry name" value="SHORT-CHAIN DEHYDROGENASES/REDUCTASES FAMILY MEMBER"/>
    <property type="match status" value="1"/>
</dbReference>
<evidence type="ECO:0000313" key="2">
    <source>
        <dbReference type="EMBL" id="EKG09706.1"/>
    </source>
</evidence>
<dbReference type="HOGENOM" id="CLU_1210033_0_0_1"/>
<sequence>MVSKIIQINHRGGHVPSESAHGCVKPQKAETFDRSAHGIKVAASVEVLSPQPLPRRQPSHRSFNPKFRQPATFRAEIQFSLGHNRDLQPTGLDEKLVQTIVQELGGSIMNNACIYTEAANPAPIDESSEKSFNHHLQINTEGAQHGCKYASQQMKEYELEKCGMRGWILNVASIGSLIGIPGILNYSRSKGAIISLAKTVGAERGQFGITCNAICPGCDCSLVSLNPAN</sequence>
<protein>
    <submittedName>
        <fullName evidence="2">Beta-lactamase-like protein</fullName>
    </submittedName>
</protein>